<gene>
    <name evidence="1" type="ORF">H7C19_05085</name>
</gene>
<dbReference type="EMBL" id="JACJVP010000006">
    <property type="protein sequence ID" value="MBB6670057.1"/>
    <property type="molecule type" value="Genomic_DNA"/>
</dbReference>
<comment type="caution">
    <text evidence="1">The sequence shown here is derived from an EMBL/GenBank/DDBJ whole genome shotgun (WGS) entry which is preliminary data.</text>
</comment>
<evidence type="ECO:0000313" key="2">
    <source>
        <dbReference type="Proteomes" id="UP000547209"/>
    </source>
</evidence>
<protein>
    <submittedName>
        <fullName evidence="1">GIY-YIG nuclease family protein</fullName>
    </submittedName>
</protein>
<name>A0A7X0VDK9_9BACL</name>
<reference evidence="1 2" key="1">
    <citation type="submission" date="2020-08" db="EMBL/GenBank/DDBJ databases">
        <title>Cohnella phylogeny.</title>
        <authorList>
            <person name="Dunlap C."/>
        </authorList>
    </citation>
    <scope>NUCLEOTIDE SEQUENCE [LARGE SCALE GENOMIC DNA]</scope>
    <source>
        <strain evidence="1 2">DSM 28246</strain>
    </source>
</reference>
<dbReference type="AlphaFoldDB" id="A0A7X0VDK9"/>
<accession>A0A7X0VDK9</accession>
<keyword evidence="2" id="KW-1185">Reference proteome</keyword>
<evidence type="ECO:0000313" key="1">
    <source>
        <dbReference type="EMBL" id="MBB6670057.1"/>
    </source>
</evidence>
<dbReference type="RefSeq" id="WP_185141491.1">
    <property type="nucleotide sequence ID" value="NZ_JACJVP010000006.1"/>
</dbReference>
<organism evidence="1 2">
    <name type="scientific">Cohnella nanjingensis</name>
    <dbReference type="NCBI Taxonomy" id="1387779"/>
    <lineage>
        <taxon>Bacteria</taxon>
        <taxon>Bacillati</taxon>
        <taxon>Bacillota</taxon>
        <taxon>Bacilli</taxon>
        <taxon>Bacillales</taxon>
        <taxon>Paenibacillaceae</taxon>
        <taxon>Cohnella</taxon>
    </lineage>
</organism>
<dbReference type="Proteomes" id="UP000547209">
    <property type="component" value="Unassembled WGS sequence"/>
</dbReference>
<proteinExistence type="predicted"/>
<sequence>MTKKDLLIRWMAAYEQIVIPFSTIDYKINVLNIIQMIAEKTAGMSFEDSIYILRMWTDEGCIPIYIGRSNAPVTRWKSHLTGLIGGKKLYSRWQRLLLTEDGLMNQRVDLMIVLDSMIKKPPIPGFPCTIGAVEYQLVSLASDAYPATLLNHEGNRR</sequence>
<dbReference type="CDD" id="cd00719">
    <property type="entry name" value="GIY-YIG_SF"/>
    <property type="match status" value="1"/>
</dbReference>